<accession>A0A173X5Q6</accession>
<feature type="domain" description="Succinylglutamate desuccinylase/Aspartoacylase catalytic" evidence="6">
    <location>
        <begin position="313"/>
        <end position="497"/>
    </location>
</feature>
<dbReference type="SUPFAM" id="SSF53187">
    <property type="entry name" value="Zn-dependent exopeptidases"/>
    <property type="match status" value="1"/>
</dbReference>
<reference evidence="8 10" key="2">
    <citation type="journal article" date="2019" name="Nat. Med.">
        <title>A library of human gut bacterial isolates paired with longitudinal multiomics data enables mechanistic microbiome research.</title>
        <authorList>
            <person name="Poyet M."/>
            <person name="Groussin M."/>
            <person name="Gibbons S.M."/>
            <person name="Avila-Pacheco J."/>
            <person name="Jiang X."/>
            <person name="Kearney S.M."/>
            <person name="Perrotta A.R."/>
            <person name="Berdy B."/>
            <person name="Zhao S."/>
            <person name="Lieberman T.D."/>
            <person name="Swanson P.K."/>
            <person name="Smith M."/>
            <person name="Roesemann S."/>
            <person name="Alexander J.E."/>
            <person name="Rich S.A."/>
            <person name="Livny J."/>
            <person name="Vlamakis H."/>
            <person name="Clish C."/>
            <person name="Bullock K."/>
            <person name="Deik A."/>
            <person name="Scott J."/>
            <person name="Pierce K.A."/>
            <person name="Xavier R.J."/>
            <person name="Alm E.J."/>
        </authorList>
    </citation>
    <scope>NUCLEOTIDE SEQUENCE [LARGE SCALE GENOMIC DNA]</scope>
    <source>
        <strain evidence="8 10">BIOML-A1</strain>
    </source>
</reference>
<dbReference type="Pfam" id="PF08241">
    <property type="entry name" value="Methyltransf_11"/>
    <property type="match status" value="2"/>
</dbReference>
<keyword evidence="2" id="KW-0479">Metal-binding</keyword>
<keyword evidence="4" id="KW-0862">Zinc</keyword>
<gene>
    <name evidence="7" type="primary">ycgJ</name>
    <name evidence="7" type="ORF">ERS852478_00179</name>
    <name evidence="8" type="ORF">GT728_06095</name>
</gene>
<proteinExistence type="predicted"/>
<comment type="cofactor">
    <cofactor evidence="1">
        <name>Zn(2+)</name>
        <dbReference type="ChEBI" id="CHEBI:29105"/>
    </cofactor>
</comment>
<dbReference type="EMBL" id="CYZN01000001">
    <property type="protein sequence ID" value="CUN45738.1"/>
    <property type="molecule type" value="Genomic_DNA"/>
</dbReference>
<evidence type="ECO:0000256" key="3">
    <source>
        <dbReference type="ARBA" id="ARBA00022801"/>
    </source>
</evidence>
<dbReference type="Proteomes" id="UP000477285">
    <property type="component" value="Unassembled WGS sequence"/>
</dbReference>
<dbReference type="EC" id="2.1.1.-" evidence="7"/>
<dbReference type="InterPro" id="IPR055438">
    <property type="entry name" value="AstE_AspA_cat"/>
</dbReference>
<dbReference type="EMBL" id="WWVQ01000010">
    <property type="protein sequence ID" value="MZL32788.1"/>
    <property type="molecule type" value="Genomic_DNA"/>
</dbReference>
<dbReference type="PANTHER" id="PTHR43591:SF24">
    <property type="entry name" value="2-METHOXY-6-POLYPRENYL-1,4-BENZOQUINOL METHYLASE, MITOCHONDRIAL"/>
    <property type="match status" value="1"/>
</dbReference>
<feature type="domain" description="Methyltransferase type 11" evidence="5">
    <location>
        <begin position="644"/>
        <end position="738"/>
    </location>
</feature>
<evidence type="ECO:0000313" key="7">
    <source>
        <dbReference type="EMBL" id="CUN45738.1"/>
    </source>
</evidence>
<evidence type="ECO:0000313" key="9">
    <source>
        <dbReference type="Proteomes" id="UP000095431"/>
    </source>
</evidence>
<dbReference type="GO" id="GO:0008757">
    <property type="term" value="F:S-adenosylmethionine-dependent methyltransferase activity"/>
    <property type="evidence" value="ECO:0007669"/>
    <property type="project" value="InterPro"/>
</dbReference>
<sequence>MKDLLSEIESYWTTRAEGYSEVNHKELNGMQKGAWLEVLKGQFPEKAKDEIKILDIGTGPGFFPVILAEAGYKVTAVDYTQEMLDTAKRNAGNLCERISFYKMDAQNLEFEDDVFDVVISRNLTWNLKDPKRAYEEWCRVLKPGGKLLNFDANWYGYLYDEEKRLSYEEDRKSVESEHLDDHYLCTDIDRMEKIALQMPLSSINRPSWDRKFLKENGFESVAVDTGIWQRVWSQEEKLNYHSTPMFMISAVKEEKNVWSENDGMGDSDSGYDRKRDLEDAMLCAAPGMKKNGFLRLGGGEFSLPYTVICGSHPGKTVLITAAVHGGEYVGIQAAVELADKLKPEKIHGRVILVKTVCRKEFEERSGSVCPEDEKNLNRVFPGNPQGTRMDRLAYEVVQKLHSAADYYIDLHSGDDYEQLTPYIYYAGCADEDVVQMSRKMAEQADVPYMVKSNVASGGSYNYAAACGIPSVLIERGQMGGWSPEEVHSTRKDVRNILCALGVYDGMRSYSNYYPMEIEDVRYQSASVSGLWYPAKKPGDIIKVGEYLGCVKDYERNILETSLSDLNGVVLYQTGSLQVIKDGPMIAYGSFSRRKDERKKKITNYWAKRSDSFMEQRRAELHSDMADKWLKEIGTFLPDGKLRILDVGCGAGFFSILLAKLGHEVTGIDLTPDMIIHSRELAKEENASCTFEVMDAENPDFPDGTFDVIVSRNLTWTLPDAARAYKEWIRVLKTGGILINADANYGADDFSDTADLPANHAHFTVGDAMMQECEEIKRQLPISSYVRPAWDLETLGKLGINRFSIDLGISSRIYTKKDEFYNPTPMFLICGEKNKCNN</sequence>
<dbReference type="Gene3D" id="3.40.50.150">
    <property type="entry name" value="Vaccinia Virus protein VP39"/>
    <property type="match status" value="2"/>
</dbReference>
<dbReference type="eggNOG" id="COG3608">
    <property type="taxonomic scope" value="Bacteria"/>
</dbReference>
<keyword evidence="7" id="KW-0489">Methyltransferase</keyword>
<dbReference type="Pfam" id="PF24827">
    <property type="entry name" value="AstE_AspA_cat"/>
    <property type="match status" value="1"/>
</dbReference>
<keyword evidence="7" id="KW-0808">Transferase</keyword>
<dbReference type="PANTHER" id="PTHR43591">
    <property type="entry name" value="METHYLTRANSFERASE"/>
    <property type="match status" value="1"/>
</dbReference>
<reference evidence="7 9" key="1">
    <citation type="submission" date="2015-09" db="EMBL/GenBank/DDBJ databases">
        <authorList>
            <consortium name="Pathogen Informatics"/>
        </authorList>
    </citation>
    <scope>NUCLEOTIDE SEQUENCE [LARGE SCALE GENOMIC DNA]</scope>
    <source>
        <strain evidence="7 9">2789STDY5834863</strain>
    </source>
</reference>
<evidence type="ECO:0000313" key="10">
    <source>
        <dbReference type="Proteomes" id="UP000477285"/>
    </source>
</evidence>
<dbReference type="GO" id="GO:0032259">
    <property type="term" value="P:methylation"/>
    <property type="evidence" value="ECO:0007669"/>
    <property type="project" value="UniProtKB-KW"/>
</dbReference>
<dbReference type="Gene3D" id="3.40.630.10">
    <property type="entry name" value="Zn peptidases"/>
    <property type="match status" value="1"/>
</dbReference>
<evidence type="ECO:0000259" key="6">
    <source>
        <dbReference type="Pfam" id="PF24827"/>
    </source>
</evidence>
<protein>
    <submittedName>
        <fullName evidence="8">Methyltransferase domain-containing protein</fullName>
    </submittedName>
    <submittedName>
        <fullName evidence="7">Uncharacterized methyltransferase ycgJ</fullName>
        <ecNumber evidence="7">2.1.1.-</ecNumber>
    </submittedName>
</protein>
<dbReference type="GO" id="GO:0016788">
    <property type="term" value="F:hydrolase activity, acting on ester bonds"/>
    <property type="evidence" value="ECO:0007669"/>
    <property type="project" value="InterPro"/>
</dbReference>
<dbReference type="SUPFAM" id="SSF53335">
    <property type="entry name" value="S-adenosyl-L-methionine-dependent methyltransferases"/>
    <property type="match status" value="2"/>
</dbReference>
<dbReference type="InterPro" id="IPR013216">
    <property type="entry name" value="Methyltransf_11"/>
</dbReference>
<evidence type="ECO:0000256" key="1">
    <source>
        <dbReference type="ARBA" id="ARBA00001947"/>
    </source>
</evidence>
<evidence type="ECO:0000256" key="2">
    <source>
        <dbReference type="ARBA" id="ARBA00022723"/>
    </source>
</evidence>
<feature type="domain" description="Methyltransferase type 11" evidence="5">
    <location>
        <begin position="54"/>
        <end position="148"/>
    </location>
</feature>
<name>A0A173X5Q6_9FIRM</name>
<evidence type="ECO:0000256" key="4">
    <source>
        <dbReference type="ARBA" id="ARBA00022833"/>
    </source>
</evidence>
<dbReference type="CDD" id="cd06254">
    <property type="entry name" value="M14_ASTE_ASPA-like"/>
    <property type="match status" value="1"/>
</dbReference>
<dbReference type="InterPro" id="IPR029063">
    <property type="entry name" value="SAM-dependent_MTases_sf"/>
</dbReference>
<dbReference type="RefSeq" id="WP_022381417.1">
    <property type="nucleotide sequence ID" value="NZ_BTHH01000006.1"/>
</dbReference>
<evidence type="ECO:0000259" key="5">
    <source>
        <dbReference type="Pfam" id="PF08241"/>
    </source>
</evidence>
<dbReference type="GO" id="GO:0046872">
    <property type="term" value="F:metal ion binding"/>
    <property type="evidence" value="ECO:0007669"/>
    <property type="project" value="UniProtKB-KW"/>
</dbReference>
<keyword evidence="3" id="KW-0378">Hydrolase</keyword>
<dbReference type="eggNOG" id="COG2226">
    <property type="taxonomic scope" value="Bacteria"/>
</dbReference>
<evidence type="ECO:0000313" key="8">
    <source>
        <dbReference type="EMBL" id="MZL32788.1"/>
    </source>
</evidence>
<organism evidence="7 9">
    <name type="scientific">Blautia wexlerae</name>
    <dbReference type="NCBI Taxonomy" id="418240"/>
    <lineage>
        <taxon>Bacteria</taxon>
        <taxon>Bacillati</taxon>
        <taxon>Bacillota</taxon>
        <taxon>Clostridia</taxon>
        <taxon>Lachnospirales</taxon>
        <taxon>Lachnospiraceae</taxon>
        <taxon>Blautia</taxon>
    </lineage>
</organism>
<dbReference type="Proteomes" id="UP000095431">
    <property type="component" value="Unassembled WGS sequence"/>
</dbReference>
<dbReference type="CDD" id="cd02440">
    <property type="entry name" value="AdoMet_MTases"/>
    <property type="match status" value="2"/>
</dbReference>
<dbReference type="AlphaFoldDB" id="A0A173X5Q6"/>